<sequence length="147" mass="17358">MKTKIIYLFLVSFLMISCNFNQFYKDRESDKADGEKIPQKFYWEIRYGGNQDNIFKLFGEKFFSVTNKEKLTELLNVAEQIGPVEEYNLSHWETMVVKGSNPKSEYLFVYDVKRGTEKTQETFTLEKDENGDIKIVGYRVNQDMLSK</sequence>
<gene>
    <name evidence="2" type="ORF">AAFP95_21945</name>
</gene>
<feature type="transmembrane region" description="Helical" evidence="1">
    <location>
        <begin position="6"/>
        <end position="24"/>
    </location>
</feature>
<protein>
    <recommendedName>
        <fullName evidence="4">Lipoprotein</fullName>
    </recommendedName>
</protein>
<keyword evidence="1" id="KW-0812">Transmembrane</keyword>
<dbReference type="RefSeq" id="WP_345766456.1">
    <property type="nucleotide sequence ID" value="NZ_CP154834.1"/>
</dbReference>
<dbReference type="PROSITE" id="PS51257">
    <property type="entry name" value="PROKAR_LIPOPROTEIN"/>
    <property type="match status" value="1"/>
</dbReference>
<proteinExistence type="predicted"/>
<organism evidence="2 3">
    <name type="scientific">Chryseobacterium endophyticum</name>
    <dbReference type="NCBI Taxonomy" id="1854762"/>
    <lineage>
        <taxon>Bacteria</taxon>
        <taxon>Pseudomonadati</taxon>
        <taxon>Bacteroidota</taxon>
        <taxon>Flavobacteriia</taxon>
        <taxon>Flavobacteriales</taxon>
        <taxon>Weeksellaceae</taxon>
        <taxon>Chryseobacterium group</taxon>
        <taxon>Chryseobacterium</taxon>
    </lineage>
</organism>
<accession>A0AAU6WNB8</accession>
<dbReference type="Proteomes" id="UP001463665">
    <property type="component" value="Chromosome"/>
</dbReference>
<keyword evidence="3" id="KW-1185">Reference proteome</keyword>
<keyword evidence="1" id="KW-1133">Transmembrane helix</keyword>
<evidence type="ECO:0000313" key="3">
    <source>
        <dbReference type="Proteomes" id="UP001463665"/>
    </source>
</evidence>
<keyword evidence="1" id="KW-0472">Membrane</keyword>
<name>A0AAU6WNB8_9FLAO</name>
<evidence type="ECO:0000256" key="1">
    <source>
        <dbReference type="SAM" id="Phobius"/>
    </source>
</evidence>
<evidence type="ECO:0008006" key="4">
    <source>
        <dbReference type="Google" id="ProtNLM"/>
    </source>
</evidence>
<dbReference type="AlphaFoldDB" id="A0AAU6WNB8"/>
<dbReference type="EMBL" id="CP154834">
    <property type="protein sequence ID" value="XAO74256.1"/>
    <property type="molecule type" value="Genomic_DNA"/>
</dbReference>
<evidence type="ECO:0000313" key="2">
    <source>
        <dbReference type="EMBL" id="XAO74256.1"/>
    </source>
</evidence>
<reference evidence="2 3" key="1">
    <citation type="submission" date="2024-04" db="EMBL/GenBank/DDBJ databases">
        <title>Genome sequencing and assembly of rice foliar adapted Chryseobacterium endophyticum OsEnb-ALM-A6.</title>
        <authorList>
            <person name="Kumar S."/>
            <person name="Javed M."/>
            <person name="Chouhan V."/>
            <person name="Charishma K."/>
            <person name="Patel A."/>
            <person name="Kumar M."/>
            <person name="Sahu K.P."/>
            <person name="Kumar A."/>
        </authorList>
    </citation>
    <scope>NUCLEOTIDE SEQUENCE [LARGE SCALE GENOMIC DNA]</scope>
    <source>
        <strain evidence="2 3">OsEnb-ALM-A6</strain>
    </source>
</reference>